<reference evidence="5 6" key="1">
    <citation type="journal article" date="2013" name="Int. J. Syst. Evol. Microbiol.">
        <title>Ilumatobacter nonamiense sp. nov. and Ilumatobacter coccineum sp. nov., isolated from seashore sand.</title>
        <authorList>
            <person name="Matsumoto A."/>
            <person name="Kasai H."/>
            <person name="Matsuo Y."/>
            <person name="Shizuri Y."/>
            <person name="Ichikawa N."/>
            <person name="Fujita N."/>
            <person name="Omura S."/>
            <person name="Takahashi Y."/>
        </authorList>
    </citation>
    <scope>NUCLEOTIDE SEQUENCE [LARGE SCALE GENOMIC DNA]</scope>
    <source>
        <strain evidence="6">NBRC 103263 / KCTC 29153 / YM16-304</strain>
    </source>
</reference>
<keyword evidence="3" id="KW-0560">Oxidoreductase</keyword>
<evidence type="ECO:0000256" key="3">
    <source>
        <dbReference type="ARBA" id="ARBA00023002"/>
    </source>
</evidence>
<keyword evidence="2" id="KW-0288">FMN</keyword>
<gene>
    <name evidence="5" type="ORF">YM304_23620</name>
</gene>
<evidence type="ECO:0000259" key="4">
    <source>
        <dbReference type="Pfam" id="PF00881"/>
    </source>
</evidence>
<accession>A0A6C7EFC7</accession>
<dbReference type="InterPro" id="IPR050627">
    <property type="entry name" value="Nitroreductase/BluB"/>
</dbReference>
<evidence type="ECO:0000256" key="1">
    <source>
        <dbReference type="ARBA" id="ARBA00022630"/>
    </source>
</evidence>
<dbReference type="Proteomes" id="UP000011863">
    <property type="component" value="Chromosome"/>
</dbReference>
<proteinExistence type="predicted"/>
<dbReference type="Pfam" id="PF00881">
    <property type="entry name" value="Nitroreductase"/>
    <property type="match status" value="1"/>
</dbReference>
<keyword evidence="1" id="KW-0285">Flavoprotein</keyword>
<dbReference type="RefSeq" id="WP_015441923.1">
    <property type="nucleotide sequence ID" value="NC_020520.1"/>
</dbReference>
<dbReference type="EMBL" id="AP012057">
    <property type="protein sequence ID" value="BAN02676.1"/>
    <property type="molecule type" value="Genomic_DNA"/>
</dbReference>
<dbReference type="InterPro" id="IPR029479">
    <property type="entry name" value="Nitroreductase"/>
</dbReference>
<dbReference type="AlphaFoldDB" id="A0A6C7EFC7"/>
<name>A0A6C7EFC7_ILUCY</name>
<dbReference type="GO" id="GO:0016491">
    <property type="term" value="F:oxidoreductase activity"/>
    <property type="evidence" value="ECO:0007669"/>
    <property type="project" value="UniProtKB-KW"/>
</dbReference>
<sequence length="235" mass="27069">MTADYEFPYPSDDTAARFPFHTLDFRRYSPTEMRERANDFRDEMERRRSVRMLSDEPVPRELIETAIATASTAPSGAHQQPWQFVATDDPALKQQIRAAAEAEERTNYDGRMNERWQQELAPLGTDWHKEFLEIAPWIVVLFEERYGVRDDGSKRTHYYVKESCGIAAGMFITALHHMGLATLTHTPSPMVFLSKLFGRPEHERPFVLFPIGYPTDGCQVPTLQRKPLSDVATFL</sequence>
<organism evidence="5 6">
    <name type="scientific">Ilumatobacter coccineus (strain NBRC 103263 / KCTC 29153 / YM16-304)</name>
    <dbReference type="NCBI Taxonomy" id="1313172"/>
    <lineage>
        <taxon>Bacteria</taxon>
        <taxon>Bacillati</taxon>
        <taxon>Actinomycetota</taxon>
        <taxon>Acidimicrobiia</taxon>
        <taxon>Acidimicrobiales</taxon>
        <taxon>Ilumatobacteraceae</taxon>
        <taxon>Ilumatobacter</taxon>
    </lineage>
</organism>
<dbReference type="CDD" id="cd02144">
    <property type="entry name" value="iodotyrosine_dehalogenase"/>
    <property type="match status" value="1"/>
</dbReference>
<protein>
    <submittedName>
        <fullName evidence="5">Putative oxidoreductase</fullName>
    </submittedName>
</protein>
<feature type="domain" description="Nitroreductase" evidence="4">
    <location>
        <begin position="45"/>
        <end position="213"/>
    </location>
</feature>
<dbReference type="InterPro" id="IPR000415">
    <property type="entry name" value="Nitroreductase-like"/>
</dbReference>
<dbReference type="KEGG" id="aym:YM304_23620"/>
<keyword evidence="6" id="KW-1185">Reference proteome</keyword>
<dbReference type="PANTHER" id="PTHR23026">
    <property type="entry name" value="NADPH NITROREDUCTASE"/>
    <property type="match status" value="1"/>
</dbReference>
<evidence type="ECO:0000313" key="6">
    <source>
        <dbReference type="Proteomes" id="UP000011863"/>
    </source>
</evidence>
<dbReference type="Gene3D" id="3.40.109.10">
    <property type="entry name" value="NADH Oxidase"/>
    <property type="match status" value="1"/>
</dbReference>
<evidence type="ECO:0000313" key="5">
    <source>
        <dbReference type="EMBL" id="BAN02676.1"/>
    </source>
</evidence>
<dbReference type="SUPFAM" id="SSF55469">
    <property type="entry name" value="FMN-dependent nitroreductase-like"/>
    <property type="match status" value="1"/>
</dbReference>
<dbReference type="PANTHER" id="PTHR23026:SF90">
    <property type="entry name" value="IODOTYROSINE DEIODINASE 1"/>
    <property type="match status" value="1"/>
</dbReference>
<evidence type="ECO:0000256" key="2">
    <source>
        <dbReference type="ARBA" id="ARBA00022643"/>
    </source>
</evidence>